<protein>
    <submittedName>
        <fullName evidence="4">Deoxyribonuclease II activity protein</fullName>
        <ecNumber evidence="4">3.1.22.1</ecNumber>
    </submittedName>
</protein>
<dbReference type="GO" id="GO:0004531">
    <property type="term" value="F:deoxyribonuclease II activity"/>
    <property type="evidence" value="ECO:0007669"/>
    <property type="project" value="UniProtKB-EC"/>
</dbReference>
<gene>
    <name evidence="4" type="primary">crn-7</name>
    <name evidence="4" type="ORF">SK128_003816</name>
</gene>
<dbReference type="CDD" id="cd09121">
    <property type="entry name" value="PLDc_DNaseII_2"/>
    <property type="match status" value="1"/>
</dbReference>
<evidence type="ECO:0000256" key="2">
    <source>
        <dbReference type="ARBA" id="ARBA00022801"/>
    </source>
</evidence>
<dbReference type="InterPro" id="IPR004947">
    <property type="entry name" value="DNase_II"/>
</dbReference>
<keyword evidence="3" id="KW-0472">Membrane</keyword>
<dbReference type="EC" id="3.1.22.1" evidence="4"/>
<comment type="similarity">
    <text evidence="1">Belongs to the DNase II family.</text>
</comment>
<keyword evidence="3" id="KW-1133">Transmembrane helix</keyword>
<proteinExistence type="inferred from homology"/>
<comment type="caution">
    <text evidence="4">The sequence shown here is derived from an EMBL/GenBank/DDBJ whole genome shotgun (WGS) entry which is preliminary data.</text>
</comment>
<evidence type="ECO:0000256" key="3">
    <source>
        <dbReference type="SAM" id="Phobius"/>
    </source>
</evidence>
<feature type="transmembrane region" description="Helical" evidence="3">
    <location>
        <begin position="6"/>
        <end position="24"/>
    </location>
</feature>
<dbReference type="Pfam" id="PF03265">
    <property type="entry name" value="DNase_II"/>
    <property type="match status" value="1"/>
</dbReference>
<dbReference type="GO" id="GO:0006309">
    <property type="term" value="P:apoptotic DNA fragmentation"/>
    <property type="evidence" value="ECO:0007669"/>
    <property type="project" value="TreeGrafter"/>
</dbReference>
<accession>A0AAN8XS97</accession>
<dbReference type="PANTHER" id="PTHR10858:SF30">
    <property type="entry name" value="CELL-DEATH-RELATED NUCLEASE 7"/>
    <property type="match status" value="1"/>
</dbReference>
<keyword evidence="2 4" id="KW-0378">Hydrolase</keyword>
<evidence type="ECO:0000256" key="1">
    <source>
        <dbReference type="ARBA" id="ARBA00007527"/>
    </source>
</evidence>
<keyword evidence="5" id="KW-1185">Reference proteome</keyword>
<evidence type="ECO:0000313" key="5">
    <source>
        <dbReference type="Proteomes" id="UP001381693"/>
    </source>
</evidence>
<keyword evidence="3" id="KW-0812">Transmembrane</keyword>
<evidence type="ECO:0000313" key="4">
    <source>
        <dbReference type="EMBL" id="KAK7084824.1"/>
    </source>
</evidence>
<dbReference type="AlphaFoldDB" id="A0AAN8XS97"/>
<dbReference type="EMBL" id="JAXCGZ010001970">
    <property type="protein sequence ID" value="KAK7084824.1"/>
    <property type="molecule type" value="Genomic_DNA"/>
</dbReference>
<dbReference type="CDD" id="cd09120">
    <property type="entry name" value="PLDc_DNaseII_1"/>
    <property type="match status" value="1"/>
</dbReference>
<name>A0AAN8XS97_HALRR</name>
<dbReference type="PANTHER" id="PTHR10858">
    <property type="entry name" value="DEOXYRIBONUCLEASE II"/>
    <property type="match status" value="1"/>
</dbReference>
<sequence>MATCWTIWGTIVVILSFFCLWNCIHRHILTDTSDWCGCRDQNGNPVDSFVVYKLPREKQSDFLPMQTGTAYMYLTPEIATRLQSGGVSSVFSGYKDSASGWVLSNVSISSEQSMLAHTLRRIYKDKDFVKNSVLIMYNDEFPNGSVTMTKGHTKGVVIMTDSGGFWLIHSVPKYPPSPEDSYAYPKTGHHYGQSMLCISLPAEEADNLGGQLLQNNPYIYASNMPENLASRFSTLAKVINGDTPETVPWYRITQLKSRQGKTFTSFAKYKNYELDLYSGLVAPILETSIVVESWRNGPNPLPSSCNDTYKVENSESLSVRAASVSFSSHKDHSKWAVAVEPDKPYVCIGDINRMLSQFHRGGGTICVWSLSIWHRFHSLVQEVEPCAFQF</sequence>
<dbReference type="Proteomes" id="UP001381693">
    <property type="component" value="Unassembled WGS sequence"/>
</dbReference>
<reference evidence="4 5" key="1">
    <citation type="submission" date="2023-11" db="EMBL/GenBank/DDBJ databases">
        <title>Halocaridina rubra genome assembly.</title>
        <authorList>
            <person name="Smith C."/>
        </authorList>
    </citation>
    <scope>NUCLEOTIDE SEQUENCE [LARGE SCALE GENOMIC DNA]</scope>
    <source>
        <strain evidence="4">EP-1</strain>
        <tissue evidence="4">Whole</tissue>
    </source>
</reference>
<organism evidence="4 5">
    <name type="scientific">Halocaridina rubra</name>
    <name type="common">Hawaiian red shrimp</name>
    <dbReference type="NCBI Taxonomy" id="373956"/>
    <lineage>
        <taxon>Eukaryota</taxon>
        <taxon>Metazoa</taxon>
        <taxon>Ecdysozoa</taxon>
        <taxon>Arthropoda</taxon>
        <taxon>Crustacea</taxon>
        <taxon>Multicrustacea</taxon>
        <taxon>Malacostraca</taxon>
        <taxon>Eumalacostraca</taxon>
        <taxon>Eucarida</taxon>
        <taxon>Decapoda</taxon>
        <taxon>Pleocyemata</taxon>
        <taxon>Caridea</taxon>
        <taxon>Atyoidea</taxon>
        <taxon>Atyidae</taxon>
        <taxon>Halocaridina</taxon>
    </lineage>
</organism>